<evidence type="ECO:0000256" key="6">
    <source>
        <dbReference type="ARBA" id="ARBA00023136"/>
    </source>
</evidence>
<comment type="subcellular location">
    <subcellularLocation>
        <location evidence="1">Membrane</location>
        <topology evidence="1">Multi-pass membrane protein</topology>
    </subcellularLocation>
</comment>
<accession>A0A7X1E3M1</accession>
<feature type="transmembrane region" description="Helical" evidence="7">
    <location>
        <begin position="12"/>
        <end position="34"/>
    </location>
</feature>
<evidence type="ECO:0000256" key="4">
    <source>
        <dbReference type="ARBA" id="ARBA00022692"/>
    </source>
</evidence>
<evidence type="ECO:0000256" key="5">
    <source>
        <dbReference type="ARBA" id="ARBA00022989"/>
    </source>
</evidence>
<keyword evidence="10" id="KW-1185">Reference proteome</keyword>
<feature type="transmembrane region" description="Helical" evidence="7">
    <location>
        <begin position="86"/>
        <end position="108"/>
    </location>
</feature>
<feature type="domain" description="Bacterial sugar transferase" evidence="8">
    <location>
        <begin position="281"/>
        <end position="463"/>
    </location>
</feature>
<evidence type="ECO:0000256" key="3">
    <source>
        <dbReference type="ARBA" id="ARBA00022679"/>
    </source>
</evidence>
<evidence type="ECO:0000313" key="9">
    <source>
        <dbReference type="EMBL" id="MBC2601206.1"/>
    </source>
</evidence>
<name>A0A7X1E3M1_9BACT</name>
<keyword evidence="3 9" id="KW-0808">Transferase</keyword>
<dbReference type="NCBIfam" id="TIGR03025">
    <property type="entry name" value="EPS_sugtrans"/>
    <property type="match status" value="1"/>
</dbReference>
<dbReference type="RefSeq" id="WP_185691931.1">
    <property type="nucleotide sequence ID" value="NZ_JACHVA010000047.1"/>
</dbReference>
<keyword evidence="6 7" id="KW-0472">Membrane</keyword>
<evidence type="ECO:0000256" key="2">
    <source>
        <dbReference type="ARBA" id="ARBA00006464"/>
    </source>
</evidence>
<dbReference type="PANTHER" id="PTHR30576:SF0">
    <property type="entry name" value="UNDECAPRENYL-PHOSPHATE N-ACETYLGALACTOSAMINYL 1-PHOSPHATE TRANSFERASE-RELATED"/>
    <property type="match status" value="1"/>
</dbReference>
<evidence type="ECO:0000313" key="10">
    <source>
        <dbReference type="Proteomes" id="UP000525652"/>
    </source>
</evidence>
<protein>
    <submittedName>
        <fullName evidence="9">Sugar transferase</fullName>
    </submittedName>
</protein>
<proteinExistence type="inferred from homology"/>
<organism evidence="9 10">
    <name type="scientific">Puniceicoccus vermicola</name>
    <dbReference type="NCBI Taxonomy" id="388746"/>
    <lineage>
        <taxon>Bacteria</taxon>
        <taxon>Pseudomonadati</taxon>
        <taxon>Verrucomicrobiota</taxon>
        <taxon>Opitutia</taxon>
        <taxon>Puniceicoccales</taxon>
        <taxon>Puniceicoccaceae</taxon>
        <taxon>Puniceicoccus</taxon>
    </lineage>
</organism>
<feature type="transmembrane region" description="Helical" evidence="7">
    <location>
        <begin position="120"/>
        <end position="139"/>
    </location>
</feature>
<dbReference type="PANTHER" id="PTHR30576">
    <property type="entry name" value="COLANIC BIOSYNTHESIS UDP-GLUCOSE LIPID CARRIER TRANSFERASE"/>
    <property type="match status" value="1"/>
</dbReference>
<comment type="similarity">
    <text evidence="2">Belongs to the bacterial sugar transferase family.</text>
</comment>
<gene>
    <name evidence="9" type="ORF">H5P30_05395</name>
</gene>
<dbReference type="GO" id="GO:0016020">
    <property type="term" value="C:membrane"/>
    <property type="evidence" value="ECO:0007669"/>
    <property type="project" value="UniProtKB-SubCell"/>
</dbReference>
<sequence length="467" mass="53281">MSKLTHFLRSVLAGPLALAFLDYCIAYVAIIVALKLAPKFRVDILEGIAPNTQLFSFWFVLPVLTVIGAHISGLHNHLQIRSRLRIIALSAITPVIGLIFFGVFFAIVQFELLGRVVSGLYWLLAFGGIAFSRLFAWSYQSGAIHRIMVFGEQSNYFSMQNRLYATRLPLRVVGFTNTKRNAEGGSYEDEGKTGFLRPADMPLAEFFEKMEVDEVLVDTPHELSEGDRDGLMTCMARGIRVMNLNYFFERRLLQVFSSNLSENWFWSQDPVYFHPFFFAAKRAVDLFLSLCGLLCLVPVFPFLALAIKLQDGGPIFYRQTRCGQYNQPFTIYKLRTMRQDAEKDGAAWAQKGDCRVTRLGRFLRKTRFDETPQFWNVLKGDMSFIGPRPERPEMIDEIEEEVPNYSYRHLVKPGITGWAQINYGYGASIADARKKLDYDLYYLKYASVVLEIQILLGTVVAMVKGAR</sequence>
<reference evidence="9 10" key="1">
    <citation type="submission" date="2020-07" db="EMBL/GenBank/DDBJ databases">
        <authorList>
            <person name="Feng X."/>
        </authorList>
    </citation>
    <scope>NUCLEOTIDE SEQUENCE [LARGE SCALE GENOMIC DNA]</scope>
    <source>
        <strain evidence="9 10">JCM14086</strain>
    </source>
</reference>
<comment type="caution">
    <text evidence="9">The sequence shown here is derived from an EMBL/GenBank/DDBJ whole genome shotgun (WGS) entry which is preliminary data.</text>
</comment>
<keyword evidence="5 7" id="KW-1133">Transmembrane helix</keyword>
<dbReference type="EMBL" id="JACHVA010000047">
    <property type="protein sequence ID" value="MBC2601206.1"/>
    <property type="molecule type" value="Genomic_DNA"/>
</dbReference>
<keyword evidence="4 7" id="KW-0812">Transmembrane</keyword>
<evidence type="ECO:0000256" key="7">
    <source>
        <dbReference type="SAM" id="Phobius"/>
    </source>
</evidence>
<dbReference type="Pfam" id="PF02397">
    <property type="entry name" value="Bac_transf"/>
    <property type="match status" value="1"/>
</dbReference>
<dbReference type="GO" id="GO:0016780">
    <property type="term" value="F:phosphotransferase activity, for other substituted phosphate groups"/>
    <property type="evidence" value="ECO:0007669"/>
    <property type="project" value="TreeGrafter"/>
</dbReference>
<feature type="transmembrane region" description="Helical" evidence="7">
    <location>
        <begin position="286"/>
        <end position="307"/>
    </location>
</feature>
<evidence type="ECO:0000259" key="8">
    <source>
        <dbReference type="Pfam" id="PF02397"/>
    </source>
</evidence>
<evidence type="ECO:0000256" key="1">
    <source>
        <dbReference type="ARBA" id="ARBA00004141"/>
    </source>
</evidence>
<feature type="transmembrane region" description="Helical" evidence="7">
    <location>
        <begin position="54"/>
        <end position="74"/>
    </location>
</feature>
<dbReference type="Proteomes" id="UP000525652">
    <property type="component" value="Unassembled WGS sequence"/>
</dbReference>
<dbReference type="InterPro" id="IPR017475">
    <property type="entry name" value="EPS_sugar_tfrase"/>
</dbReference>
<dbReference type="InterPro" id="IPR003362">
    <property type="entry name" value="Bact_transf"/>
</dbReference>
<dbReference type="AlphaFoldDB" id="A0A7X1E3M1"/>